<evidence type="ECO:0000256" key="2">
    <source>
        <dbReference type="SAM" id="SignalP"/>
    </source>
</evidence>
<gene>
    <name evidence="3" type="ORF">SAMN05216354_2709</name>
</gene>
<feature type="chain" id="PRO_5009289191" evidence="2">
    <location>
        <begin position="30"/>
        <end position="121"/>
    </location>
</feature>
<protein>
    <submittedName>
        <fullName evidence="3">Uncharacterized protein</fullName>
    </submittedName>
</protein>
<dbReference type="Proteomes" id="UP000236735">
    <property type="component" value="Unassembled WGS sequence"/>
</dbReference>
<name>A0A1H5X9P2_XYLRU</name>
<reference evidence="3 4" key="1">
    <citation type="submission" date="2016-10" db="EMBL/GenBank/DDBJ databases">
        <authorList>
            <person name="de Groot N.N."/>
        </authorList>
    </citation>
    <scope>NUCLEOTIDE SEQUENCE [LARGE SCALE GENOMIC DNA]</scope>
    <source>
        <strain evidence="3 4">AR32</strain>
    </source>
</reference>
<organism evidence="3 4">
    <name type="scientific">Xylanibacter ruminicola</name>
    <name type="common">Prevotella ruminicola</name>
    <dbReference type="NCBI Taxonomy" id="839"/>
    <lineage>
        <taxon>Bacteria</taxon>
        <taxon>Pseudomonadati</taxon>
        <taxon>Bacteroidota</taxon>
        <taxon>Bacteroidia</taxon>
        <taxon>Bacteroidales</taxon>
        <taxon>Prevotellaceae</taxon>
        <taxon>Xylanibacter</taxon>
    </lineage>
</organism>
<dbReference type="EMBL" id="FNUV01000008">
    <property type="protein sequence ID" value="SEG08160.1"/>
    <property type="molecule type" value="Genomic_DNA"/>
</dbReference>
<feature type="transmembrane region" description="Helical" evidence="1">
    <location>
        <begin position="90"/>
        <end position="112"/>
    </location>
</feature>
<evidence type="ECO:0000313" key="3">
    <source>
        <dbReference type="EMBL" id="SEG08160.1"/>
    </source>
</evidence>
<dbReference type="InterPro" id="IPR025408">
    <property type="entry name" value="DUF4134"/>
</dbReference>
<keyword evidence="1" id="KW-0812">Transmembrane</keyword>
<feature type="transmembrane region" description="Helical" evidence="1">
    <location>
        <begin position="53"/>
        <end position="78"/>
    </location>
</feature>
<accession>A0A1H5X9P2</accession>
<dbReference type="RefSeq" id="WP_254046157.1">
    <property type="nucleotide sequence ID" value="NZ_FNUV01000008.1"/>
</dbReference>
<proteinExistence type="predicted"/>
<dbReference type="Pfam" id="PF13572">
    <property type="entry name" value="DUF4134"/>
    <property type="match status" value="1"/>
</dbReference>
<sequence length="121" mass="13138">MMKSPTTNHIPFGVFLSLLSLTVCQTASAKSGAVDYSWGADGLAEATSFVGTMMIYTVDILYAVAAIMVIVSALQIYIKMNNHEGDITKSIMMLLGGILFMIGAMIVMPAFFGYQNMNFIF</sequence>
<dbReference type="AlphaFoldDB" id="A0A1H5X9P2"/>
<evidence type="ECO:0000313" key="4">
    <source>
        <dbReference type="Proteomes" id="UP000236735"/>
    </source>
</evidence>
<evidence type="ECO:0000256" key="1">
    <source>
        <dbReference type="SAM" id="Phobius"/>
    </source>
</evidence>
<feature type="signal peptide" evidence="2">
    <location>
        <begin position="1"/>
        <end position="29"/>
    </location>
</feature>
<keyword evidence="1" id="KW-0472">Membrane</keyword>
<keyword evidence="2" id="KW-0732">Signal</keyword>
<keyword evidence="1" id="KW-1133">Transmembrane helix</keyword>